<name>A0A1R2BK59_9CILI</name>
<dbReference type="PANTHER" id="PTHR24113:SF15">
    <property type="entry name" value="NACHT DOMAIN-CONTAINING PROTEIN"/>
    <property type="match status" value="1"/>
</dbReference>
<dbReference type="EMBL" id="MPUH01000599">
    <property type="protein sequence ID" value="OMJ76995.1"/>
    <property type="molecule type" value="Genomic_DNA"/>
</dbReference>
<comment type="caution">
    <text evidence="1">The sequence shown here is derived from an EMBL/GenBank/DDBJ whole genome shotgun (WGS) entry which is preliminary data.</text>
</comment>
<dbReference type="InterPro" id="IPR027038">
    <property type="entry name" value="RanGap"/>
</dbReference>
<dbReference type="GO" id="GO:0005096">
    <property type="term" value="F:GTPase activator activity"/>
    <property type="evidence" value="ECO:0007669"/>
    <property type="project" value="InterPro"/>
</dbReference>
<dbReference type="Proteomes" id="UP000187209">
    <property type="component" value="Unassembled WGS sequence"/>
</dbReference>
<dbReference type="InterPro" id="IPR032675">
    <property type="entry name" value="LRR_dom_sf"/>
</dbReference>
<protein>
    <submittedName>
        <fullName evidence="1">Uncharacterized protein</fullName>
    </submittedName>
</protein>
<dbReference type="GO" id="GO:0006913">
    <property type="term" value="P:nucleocytoplasmic transport"/>
    <property type="evidence" value="ECO:0007669"/>
    <property type="project" value="TreeGrafter"/>
</dbReference>
<proteinExistence type="predicted"/>
<dbReference type="Gene3D" id="3.80.10.10">
    <property type="entry name" value="Ribonuclease Inhibitor"/>
    <property type="match status" value="1"/>
</dbReference>
<evidence type="ECO:0000313" key="2">
    <source>
        <dbReference type="Proteomes" id="UP000187209"/>
    </source>
</evidence>
<accession>A0A1R2BK59</accession>
<dbReference type="GO" id="GO:0048471">
    <property type="term" value="C:perinuclear region of cytoplasm"/>
    <property type="evidence" value="ECO:0007669"/>
    <property type="project" value="TreeGrafter"/>
</dbReference>
<evidence type="ECO:0000313" key="1">
    <source>
        <dbReference type="EMBL" id="OMJ76995.1"/>
    </source>
</evidence>
<dbReference type="SMART" id="SM00368">
    <property type="entry name" value="LRR_RI"/>
    <property type="match status" value="4"/>
</dbReference>
<dbReference type="AlphaFoldDB" id="A0A1R2BK59"/>
<dbReference type="SUPFAM" id="SSF52047">
    <property type="entry name" value="RNI-like"/>
    <property type="match status" value="1"/>
</dbReference>
<dbReference type="PANTHER" id="PTHR24113">
    <property type="entry name" value="RAN GTPASE-ACTIVATING PROTEIN 1"/>
    <property type="match status" value="1"/>
</dbReference>
<organism evidence="1 2">
    <name type="scientific">Stentor coeruleus</name>
    <dbReference type="NCBI Taxonomy" id="5963"/>
    <lineage>
        <taxon>Eukaryota</taxon>
        <taxon>Sar</taxon>
        <taxon>Alveolata</taxon>
        <taxon>Ciliophora</taxon>
        <taxon>Postciliodesmatophora</taxon>
        <taxon>Heterotrichea</taxon>
        <taxon>Heterotrichida</taxon>
        <taxon>Stentoridae</taxon>
        <taxon>Stentor</taxon>
    </lineage>
</organism>
<dbReference type="GO" id="GO:0031267">
    <property type="term" value="F:small GTPase binding"/>
    <property type="evidence" value="ECO:0007669"/>
    <property type="project" value="TreeGrafter"/>
</dbReference>
<dbReference type="GO" id="GO:0005829">
    <property type="term" value="C:cytosol"/>
    <property type="evidence" value="ECO:0007669"/>
    <property type="project" value="TreeGrafter"/>
</dbReference>
<sequence length="486" mass="56577">MQKCRICTNLSDFSCHCREDITYICYKHSPEHLNHKDLFYIPNPQILVTKFPELIMNLNAKKQELSDLILEAENITEKCIQNIYTAFEKAQTVLNQSIDDLNKAIEILLNTRSDQEYNYISLYSLVFEENYEIFDASLVMFIDNYKKIEKWAGKLFNVVSYSGNYLKNFKYIREDKEFIRKENERRLILTQAKSKKKSFKELSGTINLVKNRSHKMKLMFHNINEKYNQDEFAFTSNMLSLCCTNINQIKLTNVKLTDSQFNLFVQSLKQYTYVKSLELNDSIMNTQQILALSEYLKHPKNLKNLSIPNNAVCDEGINILLASLSEYTILKVIDLSQNFITVTGVKILNQILPQFYNLRELNLNNNKLEIGGAMILSKTLKNLLNLECLFINRNKMMCEGITYIIKSICFLPHLCILDMWGNDIFDEGGLFLAEHLKYMLCLNRLYIDLVMGEDVKQIIAGNAVKICKIIGKNETNRLVIKVPEFM</sequence>
<reference evidence="1 2" key="1">
    <citation type="submission" date="2016-11" db="EMBL/GenBank/DDBJ databases">
        <title>The macronuclear genome of Stentor coeruleus: a giant cell with tiny introns.</title>
        <authorList>
            <person name="Slabodnick M."/>
            <person name="Ruby J.G."/>
            <person name="Reiff S.B."/>
            <person name="Swart E.C."/>
            <person name="Gosai S."/>
            <person name="Prabakaran S."/>
            <person name="Witkowska E."/>
            <person name="Larue G.E."/>
            <person name="Fisher S."/>
            <person name="Freeman R.M."/>
            <person name="Gunawardena J."/>
            <person name="Chu W."/>
            <person name="Stover N.A."/>
            <person name="Gregory B.D."/>
            <person name="Nowacki M."/>
            <person name="Derisi J."/>
            <person name="Roy S.W."/>
            <person name="Marshall W.F."/>
            <person name="Sood P."/>
        </authorList>
    </citation>
    <scope>NUCLEOTIDE SEQUENCE [LARGE SCALE GENOMIC DNA]</scope>
    <source>
        <strain evidence="1">WM001</strain>
    </source>
</reference>
<keyword evidence="2" id="KW-1185">Reference proteome</keyword>
<dbReference type="OrthoDB" id="435860at2759"/>
<gene>
    <name evidence="1" type="ORF">SteCoe_23512</name>
</gene>
<dbReference type="GO" id="GO:0005634">
    <property type="term" value="C:nucleus"/>
    <property type="evidence" value="ECO:0007669"/>
    <property type="project" value="TreeGrafter"/>
</dbReference>